<feature type="compositionally biased region" description="Low complexity" evidence="1">
    <location>
        <begin position="20"/>
        <end position="32"/>
    </location>
</feature>
<sequence>GDTRPPRLALDPRTGRRPARAGAPAAGRLPPLGRRRARRPADTPRPAPALPRRRRGRRRGPARRPAAPSRDPEAHRLRVPLVPPRDGGRGHPADGLRPHPARRPARRLGAVPALAPAGRRARRDAGGHPSRRRAPRRRAGAAQPAADAAM</sequence>
<evidence type="ECO:0000313" key="2">
    <source>
        <dbReference type="EMBL" id="CAA9230205.1"/>
    </source>
</evidence>
<evidence type="ECO:0000256" key="1">
    <source>
        <dbReference type="SAM" id="MobiDB-lite"/>
    </source>
</evidence>
<feature type="compositionally biased region" description="Basic and acidic residues" evidence="1">
    <location>
        <begin position="86"/>
        <end position="97"/>
    </location>
</feature>
<reference evidence="2" key="1">
    <citation type="submission" date="2020-02" db="EMBL/GenBank/DDBJ databases">
        <authorList>
            <person name="Meier V. D."/>
        </authorList>
    </citation>
    <scope>NUCLEOTIDE SEQUENCE</scope>
    <source>
        <strain evidence="2">AVDCRST_MAG04</strain>
    </source>
</reference>
<feature type="non-terminal residue" evidence="2">
    <location>
        <position position="1"/>
    </location>
</feature>
<protein>
    <submittedName>
        <fullName evidence="2">Uncharacterized protein</fullName>
    </submittedName>
</protein>
<feature type="compositionally biased region" description="Low complexity" evidence="1">
    <location>
        <begin position="107"/>
        <end position="118"/>
    </location>
</feature>
<feature type="region of interest" description="Disordered" evidence="1">
    <location>
        <begin position="1"/>
        <end position="150"/>
    </location>
</feature>
<dbReference type="EMBL" id="CADCTL010000080">
    <property type="protein sequence ID" value="CAA9230205.1"/>
    <property type="molecule type" value="Genomic_DNA"/>
</dbReference>
<feature type="non-terminal residue" evidence="2">
    <location>
        <position position="150"/>
    </location>
</feature>
<proteinExistence type="predicted"/>
<feature type="compositionally biased region" description="Low complexity" evidence="1">
    <location>
        <begin position="140"/>
        <end position="150"/>
    </location>
</feature>
<organism evidence="2">
    <name type="scientific">uncultured Acetobacteraceae bacterium</name>
    <dbReference type="NCBI Taxonomy" id="169975"/>
    <lineage>
        <taxon>Bacteria</taxon>
        <taxon>Pseudomonadati</taxon>
        <taxon>Pseudomonadota</taxon>
        <taxon>Alphaproteobacteria</taxon>
        <taxon>Acetobacterales</taxon>
        <taxon>Acetobacteraceae</taxon>
        <taxon>environmental samples</taxon>
    </lineage>
</organism>
<gene>
    <name evidence="2" type="ORF">AVDCRST_MAG04-1087</name>
</gene>
<feature type="compositionally biased region" description="Basic residues" evidence="1">
    <location>
        <begin position="129"/>
        <end position="139"/>
    </location>
</feature>
<accession>A0A6J4HRS6</accession>
<dbReference type="AlphaFoldDB" id="A0A6J4HRS6"/>
<name>A0A6J4HRS6_9PROT</name>
<feature type="compositionally biased region" description="Basic residues" evidence="1">
    <location>
        <begin position="51"/>
        <end position="62"/>
    </location>
</feature>